<dbReference type="Pfam" id="PF02362">
    <property type="entry name" value="B3"/>
    <property type="match status" value="4"/>
</dbReference>
<dbReference type="PROSITE" id="PS50863">
    <property type="entry name" value="B3"/>
    <property type="match status" value="4"/>
</dbReference>
<reference evidence="7" key="2">
    <citation type="submission" date="2021-03" db="UniProtKB">
        <authorList>
            <consortium name="EnsemblPlants"/>
        </authorList>
    </citation>
    <scope>IDENTIFICATION</scope>
</reference>
<dbReference type="SUPFAM" id="SSF101936">
    <property type="entry name" value="DNA-binding pseudobarrel domain"/>
    <property type="match status" value="4"/>
</dbReference>
<evidence type="ECO:0000256" key="3">
    <source>
        <dbReference type="ARBA" id="ARBA00023125"/>
    </source>
</evidence>
<evidence type="ECO:0000256" key="4">
    <source>
        <dbReference type="ARBA" id="ARBA00023163"/>
    </source>
</evidence>
<feature type="domain" description="TF-B3" evidence="6">
    <location>
        <begin position="490"/>
        <end position="588"/>
    </location>
</feature>
<keyword evidence="2" id="KW-0805">Transcription regulation</keyword>
<keyword evidence="4" id="KW-0804">Transcription</keyword>
<dbReference type="InterPro" id="IPR015300">
    <property type="entry name" value="DNA-bd_pseudobarrel_sf"/>
</dbReference>
<dbReference type="OMA" id="NMHKLEP"/>
<evidence type="ECO:0000259" key="6">
    <source>
        <dbReference type="PROSITE" id="PS50863"/>
    </source>
</evidence>
<dbReference type="GO" id="GO:0005634">
    <property type="term" value="C:nucleus"/>
    <property type="evidence" value="ECO:0007669"/>
    <property type="project" value="UniProtKB-SubCell"/>
</dbReference>
<evidence type="ECO:0000256" key="5">
    <source>
        <dbReference type="ARBA" id="ARBA00023242"/>
    </source>
</evidence>
<dbReference type="PANTHER" id="PTHR31920:SF129">
    <property type="entry name" value="B3 DOMAIN-CONTAINING TRANSCRIPTION FACTOR VRN1-LIKE"/>
    <property type="match status" value="1"/>
</dbReference>
<dbReference type="Gene3D" id="2.40.330.10">
    <property type="entry name" value="DNA-binding pseudobarrel domain"/>
    <property type="match status" value="4"/>
</dbReference>
<keyword evidence="5" id="KW-0539">Nucleus</keyword>
<dbReference type="Gramene" id="AUR62011826-RA">
    <property type="protein sequence ID" value="AUR62011826-RA:cds"/>
    <property type="gene ID" value="AUR62011826"/>
</dbReference>
<feature type="domain" description="TF-B3" evidence="6">
    <location>
        <begin position="318"/>
        <end position="392"/>
    </location>
</feature>
<name>A0A803LF70_CHEQI</name>
<evidence type="ECO:0000256" key="1">
    <source>
        <dbReference type="ARBA" id="ARBA00004123"/>
    </source>
</evidence>
<dbReference type="PANTHER" id="PTHR31920">
    <property type="entry name" value="B3 DOMAIN-CONTAINING"/>
    <property type="match status" value="1"/>
</dbReference>
<keyword evidence="3" id="KW-0238">DNA-binding</keyword>
<organism evidence="7 8">
    <name type="scientific">Chenopodium quinoa</name>
    <name type="common">Quinoa</name>
    <dbReference type="NCBI Taxonomy" id="63459"/>
    <lineage>
        <taxon>Eukaryota</taxon>
        <taxon>Viridiplantae</taxon>
        <taxon>Streptophyta</taxon>
        <taxon>Embryophyta</taxon>
        <taxon>Tracheophyta</taxon>
        <taxon>Spermatophyta</taxon>
        <taxon>Magnoliopsida</taxon>
        <taxon>eudicotyledons</taxon>
        <taxon>Gunneridae</taxon>
        <taxon>Pentapetalae</taxon>
        <taxon>Caryophyllales</taxon>
        <taxon>Chenopodiaceae</taxon>
        <taxon>Chenopodioideae</taxon>
        <taxon>Atripliceae</taxon>
        <taxon>Chenopodium</taxon>
    </lineage>
</organism>
<dbReference type="Proteomes" id="UP000596660">
    <property type="component" value="Unplaced"/>
</dbReference>
<evidence type="ECO:0000313" key="7">
    <source>
        <dbReference type="EnsemblPlants" id="AUR62011826-RA:cds"/>
    </source>
</evidence>
<proteinExistence type="predicted"/>
<evidence type="ECO:0000256" key="2">
    <source>
        <dbReference type="ARBA" id="ARBA00023015"/>
    </source>
</evidence>
<evidence type="ECO:0000313" key="8">
    <source>
        <dbReference type="Proteomes" id="UP000596660"/>
    </source>
</evidence>
<dbReference type="SMART" id="SM01019">
    <property type="entry name" value="B3"/>
    <property type="match status" value="4"/>
</dbReference>
<dbReference type="AlphaFoldDB" id="A0A803LF70"/>
<dbReference type="InterPro" id="IPR050655">
    <property type="entry name" value="Plant_B3_domain"/>
</dbReference>
<accession>A0A803LF70</accession>
<dbReference type="InterPro" id="IPR003340">
    <property type="entry name" value="B3_DNA-bd"/>
</dbReference>
<feature type="domain" description="TF-B3" evidence="6">
    <location>
        <begin position="221"/>
        <end position="317"/>
    </location>
</feature>
<comment type="subcellular location">
    <subcellularLocation>
        <location evidence="1">Nucleus</location>
    </subcellularLocation>
</comment>
<feature type="domain" description="TF-B3" evidence="6">
    <location>
        <begin position="23"/>
        <end position="116"/>
    </location>
</feature>
<reference evidence="7" key="1">
    <citation type="journal article" date="2017" name="Nature">
        <title>The genome of Chenopodium quinoa.</title>
        <authorList>
            <person name="Jarvis D.E."/>
            <person name="Ho Y.S."/>
            <person name="Lightfoot D.J."/>
            <person name="Schmoeckel S.M."/>
            <person name="Li B."/>
            <person name="Borm T.J.A."/>
            <person name="Ohyanagi H."/>
            <person name="Mineta K."/>
            <person name="Michell C.T."/>
            <person name="Saber N."/>
            <person name="Kharbatia N.M."/>
            <person name="Rupper R.R."/>
            <person name="Sharp A.R."/>
            <person name="Dally N."/>
            <person name="Boughton B.A."/>
            <person name="Woo Y.H."/>
            <person name="Gao G."/>
            <person name="Schijlen E.G.W.M."/>
            <person name="Guo X."/>
            <person name="Momin A.A."/>
            <person name="Negrao S."/>
            <person name="Al-Babili S."/>
            <person name="Gehring C."/>
            <person name="Roessner U."/>
            <person name="Jung C."/>
            <person name="Murphy K."/>
            <person name="Arold S.T."/>
            <person name="Gojobori T."/>
            <person name="van der Linden C.G."/>
            <person name="van Loo E.N."/>
            <person name="Jellen E.N."/>
            <person name="Maughan P.J."/>
            <person name="Tester M."/>
        </authorList>
    </citation>
    <scope>NUCLEOTIDE SEQUENCE [LARGE SCALE GENOMIC DNA]</scope>
    <source>
        <strain evidence="7">cv. PI 614886</strain>
    </source>
</reference>
<keyword evidence="8" id="KW-1185">Reference proteome</keyword>
<dbReference type="EnsemblPlants" id="AUR62011826-RA">
    <property type="protein sequence ID" value="AUR62011826-RA:cds"/>
    <property type="gene ID" value="AUR62011826"/>
</dbReference>
<dbReference type="CDD" id="cd10017">
    <property type="entry name" value="B3_DNA"/>
    <property type="match status" value="4"/>
</dbReference>
<sequence>MKIMKPKKIEGQELKTKRRHPTHFYKLMLSPPQQSIKLRIPKKFARTRRNELSSPVILTVPTGETRKVELVEEDNDLWFRDGWEDFVEYCSIGLAYFMLFEYEGNSNFKVNVFDLTGFEISYPFNARSYSRMQHEGVDYSDGNDSMKHEIMHTSSFNSSKASDVEVIGLSSEDDECVGDDEVMDETRECFPFGYPFWLKRFQGLINVVIAAGIPLPKNPFFVAAIKEYVLGNGKYLNIPKAFGQGHLRCEIYQKKSVKLEAYDGRQWNVDCVRDKTKYIFSRGWINFARQIGLEVGDICVFELTDAKKHVLRVHGIPEKFARAFREELSAVAILTVPTGETQKVALVEEGNNLWFHDGWQDFVEYYSIGYASFLLFKYDGNSNFRVHIFDPSACEISYQCSARIAFKPQLDPCPEEIDDDAEDSREILHLSSVDVNNSDSEEIINLNSDDETNDAREYSPFGYFCNLENKEGIMNTVAAAGIPLPDRPYFVTDIKTYVLHKGLYLNVPVSFCHDHLKCNVMQSKFIKLVAYGGKQVTVKCIRSQSRCTFGSGWIIFARGAGLEVGDVCVFELTDAINYVLHVHIAKKSQIKAAA</sequence>
<dbReference type="GO" id="GO:0003677">
    <property type="term" value="F:DNA binding"/>
    <property type="evidence" value="ECO:0007669"/>
    <property type="project" value="UniProtKB-KW"/>
</dbReference>
<protein>
    <recommendedName>
        <fullName evidence="6">TF-B3 domain-containing protein</fullName>
    </recommendedName>
</protein>